<comment type="caution">
    <text evidence="1">The sequence shown here is derived from an EMBL/GenBank/DDBJ whole genome shotgun (WGS) entry which is preliminary data.</text>
</comment>
<dbReference type="AlphaFoldDB" id="A0A392RUP4"/>
<sequence length="48" mass="5901">MGRYDLDVPYLKDRMRSVDERIHHFERKMYNHYEVANNSSDPQIDDDE</sequence>
<evidence type="ECO:0000313" key="2">
    <source>
        <dbReference type="Proteomes" id="UP000265520"/>
    </source>
</evidence>
<proteinExistence type="predicted"/>
<dbReference type="EMBL" id="LXQA010278857">
    <property type="protein sequence ID" value="MCI40361.1"/>
    <property type="molecule type" value="Genomic_DNA"/>
</dbReference>
<accession>A0A392RUP4</accession>
<dbReference type="Proteomes" id="UP000265520">
    <property type="component" value="Unassembled WGS sequence"/>
</dbReference>
<reference evidence="1 2" key="1">
    <citation type="journal article" date="2018" name="Front. Plant Sci.">
        <title>Red Clover (Trifolium pratense) and Zigzag Clover (T. medium) - A Picture of Genomic Similarities and Differences.</title>
        <authorList>
            <person name="Dluhosova J."/>
            <person name="Istvanek J."/>
            <person name="Nedelnik J."/>
            <person name="Repkova J."/>
        </authorList>
    </citation>
    <scope>NUCLEOTIDE SEQUENCE [LARGE SCALE GENOMIC DNA]</scope>
    <source>
        <strain evidence="2">cv. 10/8</strain>
        <tissue evidence="1">Leaf</tissue>
    </source>
</reference>
<keyword evidence="2" id="KW-1185">Reference proteome</keyword>
<name>A0A392RUP4_9FABA</name>
<organism evidence="1 2">
    <name type="scientific">Trifolium medium</name>
    <dbReference type="NCBI Taxonomy" id="97028"/>
    <lineage>
        <taxon>Eukaryota</taxon>
        <taxon>Viridiplantae</taxon>
        <taxon>Streptophyta</taxon>
        <taxon>Embryophyta</taxon>
        <taxon>Tracheophyta</taxon>
        <taxon>Spermatophyta</taxon>
        <taxon>Magnoliopsida</taxon>
        <taxon>eudicotyledons</taxon>
        <taxon>Gunneridae</taxon>
        <taxon>Pentapetalae</taxon>
        <taxon>rosids</taxon>
        <taxon>fabids</taxon>
        <taxon>Fabales</taxon>
        <taxon>Fabaceae</taxon>
        <taxon>Papilionoideae</taxon>
        <taxon>50 kb inversion clade</taxon>
        <taxon>NPAAA clade</taxon>
        <taxon>Hologalegina</taxon>
        <taxon>IRL clade</taxon>
        <taxon>Trifolieae</taxon>
        <taxon>Trifolium</taxon>
    </lineage>
</organism>
<protein>
    <submittedName>
        <fullName evidence="1">Uncharacterized protein</fullName>
    </submittedName>
</protein>
<evidence type="ECO:0000313" key="1">
    <source>
        <dbReference type="EMBL" id="MCI40361.1"/>
    </source>
</evidence>